<comment type="subunit">
    <text evidence="3">Homodimer.</text>
</comment>
<keyword evidence="2 3" id="KW-0143">Chaperone</keyword>
<comment type="similarity">
    <text evidence="1 3 4">Belongs to the GrpE family.</text>
</comment>
<evidence type="ECO:0000256" key="1">
    <source>
        <dbReference type="ARBA" id="ARBA00009054"/>
    </source>
</evidence>
<proteinExistence type="inferred from homology"/>
<gene>
    <name evidence="3" type="primary">grpE</name>
    <name evidence="6" type="ORF">A2675_02535</name>
</gene>
<dbReference type="Proteomes" id="UP000176997">
    <property type="component" value="Unassembled WGS sequence"/>
</dbReference>
<comment type="caution">
    <text evidence="6">The sequence shown here is derived from an EMBL/GenBank/DDBJ whole genome shotgun (WGS) entry which is preliminary data.</text>
</comment>
<dbReference type="Pfam" id="PF01025">
    <property type="entry name" value="GrpE"/>
    <property type="match status" value="1"/>
</dbReference>
<dbReference type="PRINTS" id="PR00773">
    <property type="entry name" value="GRPEPROTEIN"/>
</dbReference>
<dbReference type="AlphaFoldDB" id="A0A1G2S6D3"/>
<dbReference type="GO" id="GO:0006457">
    <property type="term" value="P:protein folding"/>
    <property type="evidence" value="ECO:0007669"/>
    <property type="project" value="InterPro"/>
</dbReference>
<dbReference type="Gene3D" id="3.90.20.20">
    <property type="match status" value="1"/>
</dbReference>
<evidence type="ECO:0000256" key="2">
    <source>
        <dbReference type="ARBA" id="ARBA00023186"/>
    </source>
</evidence>
<dbReference type="InterPro" id="IPR000740">
    <property type="entry name" value="GrpE"/>
</dbReference>
<dbReference type="Gene3D" id="2.30.22.10">
    <property type="entry name" value="Head domain of nucleotide exchange factor GrpE"/>
    <property type="match status" value="1"/>
</dbReference>
<dbReference type="CDD" id="cd00446">
    <property type="entry name" value="GrpE"/>
    <property type="match status" value="1"/>
</dbReference>
<dbReference type="EMBL" id="MHUS01000030">
    <property type="protein sequence ID" value="OHA80278.1"/>
    <property type="molecule type" value="Genomic_DNA"/>
</dbReference>
<dbReference type="GO" id="GO:0042803">
    <property type="term" value="F:protein homodimerization activity"/>
    <property type="evidence" value="ECO:0007669"/>
    <property type="project" value="InterPro"/>
</dbReference>
<evidence type="ECO:0000313" key="7">
    <source>
        <dbReference type="Proteomes" id="UP000176997"/>
    </source>
</evidence>
<organism evidence="6 7">
    <name type="scientific">Candidatus Yonathbacteria bacterium RIFCSPHIGHO2_01_FULL_51_10</name>
    <dbReference type="NCBI Taxonomy" id="1802723"/>
    <lineage>
        <taxon>Bacteria</taxon>
        <taxon>Candidatus Yonathiibacteriota</taxon>
    </lineage>
</organism>
<keyword evidence="3" id="KW-0346">Stress response</keyword>
<comment type="subcellular location">
    <subcellularLocation>
        <location evidence="3">Cytoplasm</location>
    </subcellularLocation>
</comment>
<dbReference type="HAMAP" id="MF_01151">
    <property type="entry name" value="GrpE"/>
    <property type="match status" value="1"/>
</dbReference>
<sequence length="208" mass="23416">MSNQHSPSPFLDPDISGDEIENPSENDITIEEDTENTAADAAAALRKVKEKLATCIKEKDEYLQGWQRARADFANAKREEDSRRTETVKFAKESVFLDILPVLDSFAGAFGNKEAWEKVDANWRKGVEYIHSQLINALEQNGITEIDPLGKPFDHREQVSTEMVPTDDPKAQDTVVEVIQKGYKLHDKVIRPARVKVAVHEGKTQKEA</sequence>
<dbReference type="PANTHER" id="PTHR21237">
    <property type="entry name" value="GRPE PROTEIN"/>
    <property type="match status" value="1"/>
</dbReference>
<dbReference type="GO" id="GO:0000774">
    <property type="term" value="F:adenyl-nucleotide exchange factor activity"/>
    <property type="evidence" value="ECO:0007669"/>
    <property type="project" value="InterPro"/>
</dbReference>
<dbReference type="InterPro" id="IPR013805">
    <property type="entry name" value="GrpE_CC"/>
</dbReference>
<dbReference type="InterPro" id="IPR009012">
    <property type="entry name" value="GrpE_head"/>
</dbReference>
<evidence type="ECO:0000313" key="6">
    <source>
        <dbReference type="EMBL" id="OHA80278.1"/>
    </source>
</evidence>
<evidence type="ECO:0000256" key="5">
    <source>
        <dbReference type="SAM" id="MobiDB-lite"/>
    </source>
</evidence>
<dbReference type="STRING" id="1802723.A2675_02535"/>
<dbReference type="SUPFAM" id="SSF58014">
    <property type="entry name" value="Coiled-coil domain of nucleotide exchange factor GrpE"/>
    <property type="match status" value="1"/>
</dbReference>
<feature type="compositionally biased region" description="Acidic residues" evidence="5">
    <location>
        <begin position="15"/>
        <end position="33"/>
    </location>
</feature>
<accession>A0A1G2S6D3</accession>
<evidence type="ECO:0000256" key="3">
    <source>
        <dbReference type="HAMAP-Rule" id="MF_01151"/>
    </source>
</evidence>
<dbReference type="PANTHER" id="PTHR21237:SF23">
    <property type="entry name" value="GRPE PROTEIN HOMOLOG, MITOCHONDRIAL"/>
    <property type="match status" value="1"/>
</dbReference>
<dbReference type="SUPFAM" id="SSF51064">
    <property type="entry name" value="Head domain of nucleotide exchange factor GrpE"/>
    <property type="match status" value="1"/>
</dbReference>
<evidence type="ECO:0000256" key="4">
    <source>
        <dbReference type="RuleBase" id="RU004478"/>
    </source>
</evidence>
<comment type="function">
    <text evidence="3">Participates actively in the response to hyperosmotic and heat shock by preventing the aggregation of stress-denatured proteins, in association with DnaK and GrpE. It is the nucleotide exchange factor for DnaK and may function as a thermosensor. Unfolded proteins bind initially to DnaJ; upon interaction with the DnaJ-bound protein, DnaK hydrolyzes its bound ATP, resulting in the formation of a stable complex. GrpE releases ADP from DnaK; ATP binding to DnaK triggers the release of the substrate protein, thus completing the reaction cycle. Several rounds of ATP-dependent interactions between DnaJ, DnaK and GrpE are required for fully efficient folding.</text>
</comment>
<dbReference type="GO" id="GO:0051087">
    <property type="term" value="F:protein-folding chaperone binding"/>
    <property type="evidence" value="ECO:0007669"/>
    <property type="project" value="InterPro"/>
</dbReference>
<protein>
    <recommendedName>
        <fullName evidence="3">Protein GrpE</fullName>
    </recommendedName>
    <alternativeName>
        <fullName evidence="3">HSP-70 cofactor</fullName>
    </alternativeName>
</protein>
<name>A0A1G2S6D3_9BACT</name>
<dbReference type="GO" id="GO:0051082">
    <property type="term" value="F:unfolded protein binding"/>
    <property type="evidence" value="ECO:0007669"/>
    <property type="project" value="TreeGrafter"/>
</dbReference>
<keyword evidence="3" id="KW-0963">Cytoplasm</keyword>
<dbReference type="GO" id="GO:0005737">
    <property type="term" value="C:cytoplasm"/>
    <property type="evidence" value="ECO:0007669"/>
    <property type="project" value="UniProtKB-SubCell"/>
</dbReference>
<feature type="region of interest" description="Disordered" evidence="5">
    <location>
        <begin position="1"/>
        <end position="33"/>
    </location>
</feature>
<reference evidence="6 7" key="1">
    <citation type="journal article" date="2016" name="Nat. Commun.">
        <title>Thousands of microbial genomes shed light on interconnected biogeochemical processes in an aquifer system.</title>
        <authorList>
            <person name="Anantharaman K."/>
            <person name="Brown C.T."/>
            <person name="Hug L.A."/>
            <person name="Sharon I."/>
            <person name="Castelle C.J."/>
            <person name="Probst A.J."/>
            <person name="Thomas B.C."/>
            <person name="Singh A."/>
            <person name="Wilkins M.J."/>
            <person name="Karaoz U."/>
            <person name="Brodie E.L."/>
            <person name="Williams K.H."/>
            <person name="Hubbard S.S."/>
            <person name="Banfield J.F."/>
        </authorList>
    </citation>
    <scope>NUCLEOTIDE SEQUENCE [LARGE SCALE GENOMIC DNA]</scope>
</reference>